<organism evidence="2 3">
    <name type="scientific">Crepidotus variabilis</name>
    <dbReference type="NCBI Taxonomy" id="179855"/>
    <lineage>
        <taxon>Eukaryota</taxon>
        <taxon>Fungi</taxon>
        <taxon>Dikarya</taxon>
        <taxon>Basidiomycota</taxon>
        <taxon>Agaricomycotina</taxon>
        <taxon>Agaricomycetes</taxon>
        <taxon>Agaricomycetidae</taxon>
        <taxon>Agaricales</taxon>
        <taxon>Agaricineae</taxon>
        <taxon>Crepidotaceae</taxon>
        <taxon>Crepidotus</taxon>
    </lineage>
</organism>
<accession>A0A9P6EKL0</accession>
<sequence>MSLLFDSSSYTDSISSSISETDTEMSTDTSDQEIAPGVYRIINDVNSGYVVDLSGYDLKSVIAYESHDGENQKWEIQRLGPGYSIKCLFNDAFLTLDSGLMDGGKLRAIPYPVSWEILPDAESTEGKIRYRIHWPESQYVLDAPDQGGHTIHLASQRPCKPSTLWRFQVISLHTAATSFSSPTPQLMRMPEPTEFMTKRAEPKPSFATTANTVIDAEDIKIDGDGEMTITTTTTTTVTTNVKVMKT</sequence>
<feature type="compositionally biased region" description="Low complexity" evidence="1">
    <location>
        <begin position="1"/>
        <end position="29"/>
    </location>
</feature>
<gene>
    <name evidence="2" type="ORF">CPB83DRAFT_850303</name>
</gene>
<dbReference type="SUPFAM" id="SSF50370">
    <property type="entry name" value="Ricin B-like lectins"/>
    <property type="match status" value="1"/>
</dbReference>
<reference evidence="2" key="1">
    <citation type="submission" date="2020-11" db="EMBL/GenBank/DDBJ databases">
        <authorList>
            <consortium name="DOE Joint Genome Institute"/>
            <person name="Ahrendt S."/>
            <person name="Riley R."/>
            <person name="Andreopoulos W."/>
            <person name="Labutti K."/>
            <person name="Pangilinan J."/>
            <person name="Ruiz-Duenas F.J."/>
            <person name="Barrasa J.M."/>
            <person name="Sanchez-Garcia M."/>
            <person name="Camarero S."/>
            <person name="Miyauchi S."/>
            <person name="Serrano A."/>
            <person name="Linde D."/>
            <person name="Babiker R."/>
            <person name="Drula E."/>
            <person name="Ayuso-Fernandez I."/>
            <person name="Pacheco R."/>
            <person name="Padilla G."/>
            <person name="Ferreira P."/>
            <person name="Barriuso J."/>
            <person name="Kellner H."/>
            <person name="Castanera R."/>
            <person name="Alfaro M."/>
            <person name="Ramirez L."/>
            <person name="Pisabarro A.G."/>
            <person name="Kuo A."/>
            <person name="Tritt A."/>
            <person name="Lipzen A."/>
            <person name="He G."/>
            <person name="Yan M."/>
            <person name="Ng V."/>
            <person name="Cullen D."/>
            <person name="Martin F."/>
            <person name="Rosso M.-N."/>
            <person name="Henrissat B."/>
            <person name="Hibbett D."/>
            <person name="Martinez A.T."/>
            <person name="Grigoriev I.V."/>
        </authorList>
    </citation>
    <scope>NUCLEOTIDE SEQUENCE</scope>
    <source>
        <strain evidence="2">CBS 506.95</strain>
    </source>
</reference>
<dbReference type="EMBL" id="MU157838">
    <property type="protein sequence ID" value="KAF9530782.1"/>
    <property type="molecule type" value="Genomic_DNA"/>
</dbReference>
<keyword evidence="3" id="KW-1185">Reference proteome</keyword>
<dbReference type="InterPro" id="IPR035992">
    <property type="entry name" value="Ricin_B-like_lectins"/>
</dbReference>
<dbReference type="OrthoDB" id="3228793at2759"/>
<dbReference type="AlphaFoldDB" id="A0A9P6EKL0"/>
<feature type="region of interest" description="Disordered" evidence="1">
    <location>
        <begin position="1"/>
        <end position="30"/>
    </location>
</feature>
<proteinExistence type="predicted"/>
<dbReference type="Proteomes" id="UP000807306">
    <property type="component" value="Unassembled WGS sequence"/>
</dbReference>
<dbReference type="Gene3D" id="2.80.10.50">
    <property type="match status" value="1"/>
</dbReference>
<dbReference type="CDD" id="cd23422">
    <property type="entry name" value="beta-trefoil_Ricin_MPL_CNL"/>
    <property type="match status" value="1"/>
</dbReference>
<protein>
    <recommendedName>
        <fullName evidence="4">Ricin B lectin domain-containing protein</fullName>
    </recommendedName>
</protein>
<comment type="caution">
    <text evidence="2">The sequence shown here is derived from an EMBL/GenBank/DDBJ whole genome shotgun (WGS) entry which is preliminary data.</text>
</comment>
<evidence type="ECO:0000256" key="1">
    <source>
        <dbReference type="SAM" id="MobiDB-lite"/>
    </source>
</evidence>
<evidence type="ECO:0000313" key="3">
    <source>
        <dbReference type="Proteomes" id="UP000807306"/>
    </source>
</evidence>
<name>A0A9P6EKL0_9AGAR</name>
<evidence type="ECO:0008006" key="4">
    <source>
        <dbReference type="Google" id="ProtNLM"/>
    </source>
</evidence>
<evidence type="ECO:0000313" key="2">
    <source>
        <dbReference type="EMBL" id="KAF9530782.1"/>
    </source>
</evidence>